<name>A0A6C0JAA8_9ZZZZ</name>
<organism evidence="2">
    <name type="scientific">viral metagenome</name>
    <dbReference type="NCBI Taxonomy" id="1070528"/>
    <lineage>
        <taxon>unclassified sequences</taxon>
        <taxon>metagenomes</taxon>
        <taxon>organismal metagenomes</taxon>
    </lineage>
</organism>
<sequence length="279" mass="32554">MVRKKLKYNIKLMTHITKAFEQLYIIPNPLSLLNEECFYFHNDNWIIGTYQNGNNWCSHHSGYQQIMGHTHPLRNSQHTTEVNYYPSAEDILYPIINNNNLINIIMTPIGIYEAKYELNDYTINIDQSFYKSITETFYHIYILTAGMVVDLSLDKINSLIGRNLIQYIAETCMNISNFINENILINFPKKYNYSLTFYPLINSGLMGLSKVKKLKVKKSKVKKSKVKKLKVKKSKVKKSKVKKLKVKKSKVKKSKVKKSKVKKSKVKKSKVKKSKVKKL</sequence>
<accession>A0A6C0JAA8</accession>
<dbReference type="AlphaFoldDB" id="A0A6C0JAA8"/>
<evidence type="ECO:0000313" key="2">
    <source>
        <dbReference type="EMBL" id="QHU01487.1"/>
    </source>
</evidence>
<feature type="region of interest" description="Disordered" evidence="1">
    <location>
        <begin position="221"/>
        <end position="279"/>
    </location>
</feature>
<dbReference type="Gene3D" id="2.160.10.20">
    <property type="entry name" value="Insect antifreeze protein"/>
    <property type="match status" value="1"/>
</dbReference>
<evidence type="ECO:0000256" key="1">
    <source>
        <dbReference type="SAM" id="MobiDB-lite"/>
    </source>
</evidence>
<reference evidence="2" key="1">
    <citation type="journal article" date="2020" name="Nature">
        <title>Giant virus diversity and host interactions through global metagenomics.</title>
        <authorList>
            <person name="Schulz F."/>
            <person name="Roux S."/>
            <person name="Paez-Espino D."/>
            <person name="Jungbluth S."/>
            <person name="Walsh D.A."/>
            <person name="Denef V.J."/>
            <person name="McMahon K.D."/>
            <person name="Konstantinidis K.T."/>
            <person name="Eloe-Fadrosh E.A."/>
            <person name="Kyrpides N.C."/>
            <person name="Woyke T."/>
        </authorList>
    </citation>
    <scope>NUCLEOTIDE SEQUENCE</scope>
    <source>
        <strain evidence="2">GVMAG-M-3300025860-25</strain>
    </source>
</reference>
<dbReference type="EMBL" id="MN740343">
    <property type="protein sequence ID" value="QHU01487.1"/>
    <property type="molecule type" value="Genomic_DNA"/>
</dbReference>
<protein>
    <submittedName>
        <fullName evidence="2">Uncharacterized protein</fullName>
    </submittedName>
</protein>
<proteinExistence type="predicted"/>